<sequence length="198" mass="22352">MMSQFLIYFQLGLKHILNIYSYDHILFLIALAIPLSFKDWKRILLLVTTFTIGHTVALLLSVYGIIAVKVAVVELLIPITILIVALFHLFTAGKSGKKESINLIFFITLFFGIIHGLGFSNYFKSIHHGTVTSKLLPILEFALGIEAGQLVVILVFLIIAYLVQTVFRFSKRDWTLVMSAFIIGVVLPMIIGNEIWLR</sequence>
<feature type="transmembrane region" description="Helical" evidence="1">
    <location>
        <begin position="20"/>
        <end position="37"/>
    </location>
</feature>
<gene>
    <name evidence="2" type="ORF">FFL01_29310</name>
</gene>
<feature type="transmembrane region" description="Helical" evidence="1">
    <location>
        <begin position="135"/>
        <end position="162"/>
    </location>
</feature>
<reference evidence="2 3" key="1">
    <citation type="submission" date="2019-06" db="EMBL/GenBank/DDBJ databases">
        <title>Whole genome shotgun sequence of Flavobacterium flevense NBRC 14960.</title>
        <authorList>
            <person name="Hosoyama A."/>
            <person name="Uohara A."/>
            <person name="Ohji S."/>
            <person name="Ichikawa N."/>
        </authorList>
    </citation>
    <scope>NUCLEOTIDE SEQUENCE [LARGE SCALE GENOMIC DNA]</scope>
    <source>
        <strain evidence="2 3">NBRC 14960</strain>
    </source>
</reference>
<protein>
    <recommendedName>
        <fullName evidence="4">HupE / UreJ protein</fullName>
    </recommendedName>
</protein>
<feature type="transmembrane region" description="Helical" evidence="1">
    <location>
        <begin position="174"/>
        <end position="191"/>
    </location>
</feature>
<evidence type="ECO:0000256" key="1">
    <source>
        <dbReference type="SAM" id="Phobius"/>
    </source>
</evidence>
<dbReference type="Proteomes" id="UP000316775">
    <property type="component" value="Unassembled WGS sequence"/>
</dbReference>
<dbReference type="Pfam" id="PF13795">
    <property type="entry name" value="HupE_UreJ_2"/>
    <property type="match status" value="1"/>
</dbReference>
<dbReference type="InterPro" id="IPR032809">
    <property type="entry name" value="Put_HupE_UreJ"/>
</dbReference>
<evidence type="ECO:0000313" key="3">
    <source>
        <dbReference type="Proteomes" id="UP000316775"/>
    </source>
</evidence>
<accession>A0A4Y4B1W5</accession>
<keyword evidence="1" id="KW-0472">Membrane</keyword>
<dbReference type="STRING" id="983.SAMN05443543_101656"/>
<feature type="transmembrane region" description="Helical" evidence="1">
    <location>
        <begin position="72"/>
        <end position="91"/>
    </location>
</feature>
<keyword evidence="3" id="KW-1185">Reference proteome</keyword>
<evidence type="ECO:0000313" key="2">
    <source>
        <dbReference type="EMBL" id="GEC73392.1"/>
    </source>
</evidence>
<feature type="transmembrane region" description="Helical" evidence="1">
    <location>
        <begin position="44"/>
        <end position="66"/>
    </location>
</feature>
<organism evidence="2 3">
    <name type="scientific">Flavobacterium flevense</name>
    <dbReference type="NCBI Taxonomy" id="983"/>
    <lineage>
        <taxon>Bacteria</taxon>
        <taxon>Pseudomonadati</taxon>
        <taxon>Bacteroidota</taxon>
        <taxon>Flavobacteriia</taxon>
        <taxon>Flavobacteriales</taxon>
        <taxon>Flavobacteriaceae</taxon>
        <taxon>Flavobacterium</taxon>
    </lineage>
</organism>
<feature type="transmembrane region" description="Helical" evidence="1">
    <location>
        <begin position="103"/>
        <end position="123"/>
    </location>
</feature>
<proteinExistence type="predicted"/>
<evidence type="ECO:0008006" key="4">
    <source>
        <dbReference type="Google" id="ProtNLM"/>
    </source>
</evidence>
<keyword evidence="1" id="KW-0812">Transmembrane</keyword>
<name>A0A4Y4B1W5_9FLAO</name>
<dbReference type="AlphaFoldDB" id="A0A4Y4B1W5"/>
<comment type="caution">
    <text evidence="2">The sequence shown here is derived from an EMBL/GenBank/DDBJ whole genome shotgun (WGS) entry which is preliminary data.</text>
</comment>
<dbReference type="EMBL" id="BJNP01000042">
    <property type="protein sequence ID" value="GEC73392.1"/>
    <property type="molecule type" value="Genomic_DNA"/>
</dbReference>
<keyword evidence="1" id="KW-1133">Transmembrane helix</keyword>